<accession>A0A3P7KPA7</accession>
<proteinExistence type="predicted"/>
<name>A0A3P7KPA7_STRVU</name>
<evidence type="ECO:0000313" key="2">
    <source>
        <dbReference type="Proteomes" id="UP000270094"/>
    </source>
</evidence>
<dbReference type="Proteomes" id="UP000270094">
    <property type="component" value="Unassembled WGS sequence"/>
</dbReference>
<reference evidence="1 2" key="1">
    <citation type="submission" date="2018-11" db="EMBL/GenBank/DDBJ databases">
        <authorList>
            <consortium name="Pathogen Informatics"/>
        </authorList>
    </citation>
    <scope>NUCLEOTIDE SEQUENCE [LARGE SCALE GENOMIC DNA]</scope>
</reference>
<dbReference type="OrthoDB" id="30840at2759"/>
<dbReference type="AlphaFoldDB" id="A0A3P7KPA7"/>
<organism evidence="1 2">
    <name type="scientific">Strongylus vulgaris</name>
    <name type="common">Blood worm</name>
    <dbReference type="NCBI Taxonomy" id="40348"/>
    <lineage>
        <taxon>Eukaryota</taxon>
        <taxon>Metazoa</taxon>
        <taxon>Ecdysozoa</taxon>
        <taxon>Nematoda</taxon>
        <taxon>Chromadorea</taxon>
        <taxon>Rhabditida</taxon>
        <taxon>Rhabditina</taxon>
        <taxon>Rhabditomorpha</taxon>
        <taxon>Strongyloidea</taxon>
        <taxon>Strongylidae</taxon>
        <taxon>Strongylus</taxon>
    </lineage>
</organism>
<protein>
    <submittedName>
        <fullName evidence="1">Uncharacterized protein</fullName>
    </submittedName>
</protein>
<gene>
    <name evidence="1" type="ORF">SVUK_LOCUS4586</name>
</gene>
<keyword evidence="2" id="KW-1185">Reference proteome</keyword>
<evidence type="ECO:0000313" key="1">
    <source>
        <dbReference type="EMBL" id="VDM69588.1"/>
    </source>
</evidence>
<sequence>MTLTVRPLSSLDVNSIFKVVSIQCSVMPEKVIDISALFPEKIEIKECHGRREEVNRDDLLNVDDKNWNTIVCRRCGSVIFPEDRVQYIEGEL</sequence>
<dbReference type="EMBL" id="UYYB01012781">
    <property type="protein sequence ID" value="VDM69588.1"/>
    <property type="molecule type" value="Genomic_DNA"/>
</dbReference>